<evidence type="ECO:0000256" key="2">
    <source>
        <dbReference type="SAM" id="Phobius"/>
    </source>
</evidence>
<dbReference type="InterPro" id="IPR050566">
    <property type="entry name" value="Deoxyribonucleoside_kinase"/>
</dbReference>
<comment type="similarity">
    <text evidence="1">Belongs to the DCK/DGK family.</text>
</comment>
<sequence>MSKWLVQHFILGGYTVILMAGMIGTGKTTYAEFLSQQLESEIYYESVVDNPILPDYYKNPKRWAFPLQIYFLNTRFKTIRQARTNPDNVLDRSLYEDLIFAELNFDSGNMTQLEFDTYKDLLETMMNEIDKMPKSRADLLIYLDSDLDTVLERITQRGRSYEQVDKNPELLAYYKTLHGKYKEWIKAYDKTPVLIIESKEYNIFDKQDQDKILSLVNTELKRLHSLEGEPALMNETR</sequence>
<keyword evidence="4" id="KW-0808">Transferase</keyword>
<proteinExistence type="inferred from homology"/>
<dbReference type="Gene3D" id="3.40.50.300">
    <property type="entry name" value="P-loop containing nucleotide triphosphate hydrolases"/>
    <property type="match status" value="1"/>
</dbReference>
<keyword evidence="2" id="KW-0472">Membrane</keyword>
<organism evidence="4 5">
    <name type="scientific">Fictibacillus barbaricus</name>
    <dbReference type="NCBI Taxonomy" id="182136"/>
    <lineage>
        <taxon>Bacteria</taxon>
        <taxon>Bacillati</taxon>
        <taxon>Bacillota</taxon>
        <taxon>Bacilli</taxon>
        <taxon>Bacillales</taxon>
        <taxon>Fictibacillaceae</taxon>
        <taxon>Fictibacillus</taxon>
    </lineage>
</organism>
<gene>
    <name evidence="4" type="ORF">J2X07_000871</name>
</gene>
<dbReference type="Pfam" id="PF01712">
    <property type="entry name" value="dNK"/>
    <property type="match status" value="1"/>
</dbReference>
<reference evidence="4 5" key="1">
    <citation type="submission" date="2023-07" db="EMBL/GenBank/DDBJ databases">
        <title>Sorghum-associated microbial communities from plants grown in Nebraska, USA.</title>
        <authorList>
            <person name="Schachtman D."/>
        </authorList>
    </citation>
    <scope>NUCLEOTIDE SEQUENCE [LARGE SCALE GENOMIC DNA]</scope>
    <source>
        <strain evidence="4 5">BE211</strain>
    </source>
</reference>
<dbReference type="PANTHER" id="PTHR10513">
    <property type="entry name" value="DEOXYNUCLEOSIDE KINASE"/>
    <property type="match status" value="1"/>
</dbReference>
<protein>
    <submittedName>
        <fullName evidence="4">Deoxyadenosine/deoxycytidine kinase</fullName>
    </submittedName>
</protein>
<keyword evidence="2" id="KW-1133">Transmembrane helix</keyword>
<evidence type="ECO:0000313" key="5">
    <source>
        <dbReference type="Proteomes" id="UP001258181"/>
    </source>
</evidence>
<keyword evidence="2" id="KW-0812">Transmembrane</keyword>
<feature type="domain" description="Deoxynucleoside kinase" evidence="3">
    <location>
        <begin position="18"/>
        <end position="218"/>
    </location>
</feature>
<keyword evidence="4" id="KW-0418">Kinase</keyword>
<dbReference type="Proteomes" id="UP001258181">
    <property type="component" value="Unassembled WGS sequence"/>
</dbReference>
<comment type="caution">
    <text evidence="4">The sequence shown here is derived from an EMBL/GenBank/DDBJ whole genome shotgun (WGS) entry which is preliminary data.</text>
</comment>
<evidence type="ECO:0000256" key="1">
    <source>
        <dbReference type="ARBA" id="ARBA00007420"/>
    </source>
</evidence>
<dbReference type="EMBL" id="JAVDWA010000001">
    <property type="protein sequence ID" value="MDR7071896.1"/>
    <property type="molecule type" value="Genomic_DNA"/>
</dbReference>
<keyword evidence="5" id="KW-1185">Reference proteome</keyword>
<dbReference type="PANTHER" id="PTHR10513:SF35">
    <property type="entry name" value="DEOXYADENOSINE KINASE"/>
    <property type="match status" value="1"/>
</dbReference>
<dbReference type="GO" id="GO:0016301">
    <property type="term" value="F:kinase activity"/>
    <property type="evidence" value="ECO:0007669"/>
    <property type="project" value="UniProtKB-KW"/>
</dbReference>
<dbReference type="InterPro" id="IPR027417">
    <property type="entry name" value="P-loop_NTPase"/>
</dbReference>
<name>A0ABU1TXF6_9BACL</name>
<evidence type="ECO:0000259" key="3">
    <source>
        <dbReference type="Pfam" id="PF01712"/>
    </source>
</evidence>
<dbReference type="CDD" id="cd01673">
    <property type="entry name" value="dNK"/>
    <property type="match status" value="1"/>
</dbReference>
<feature type="transmembrane region" description="Helical" evidence="2">
    <location>
        <begin position="6"/>
        <end position="25"/>
    </location>
</feature>
<accession>A0ABU1TXF6</accession>
<dbReference type="InterPro" id="IPR031314">
    <property type="entry name" value="DNK_dom"/>
</dbReference>
<dbReference type="SUPFAM" id="SSF52540">
    <property type="entry name" value="P-loop containing nucleoside triphosphate hydrolases"/>
    <property type="match status" value="1"/>
</dbReference>
<evidence type="ECO:0000313" key="4">
    <source>
        <dbReference type="EMBL" id="MDR7071896.1"/>
    </source>
</evidence>
<dbReference type="PIRSF" id="PIRSF000705">
    <property type="entry name" value="DNK"/>
    <property type="match status" value="1"/>
</dbReference>
<dbReference type="InterPro" id="IPR002624">
    <property type="entry name" value="DCK/DGK"/>
</dbReference>